<dbReference type="Gene3D" id="1.20.1070.10">
    <property type="entry name" value="Rhodopsin 7-helix transmembrane proteins"/>
    <property type="match status" value="1"/>
</dbReference>
<sequence>MYLCTLGMLIMLLGAAVMIGVATAQEGVEDRLGDFANVSATLTVSCEEYEKRIGCNVERLCSCDELCETLNDCCQASYRDHVTKHGVVGSTSATGESNQSLIARDTPRTGAYHVCVELPSTLTGFKKNGLLFHNEYMLPQGYWMVGRCPPSWKDLDIRHLCEAPDDESDLMLLLPVVASNDPSTSFRNIYCAVCHGVPVSQMRTWRIQSNVSLASLKGANDSEEILQAVDSLKVFNTRNIQFKHDFEKLRSCVAHEIDNCPLDFGDDGIKRACRSHTMAVVHPVTHVRYRNWYCALCNNALHVTMCHLFKLGPHKVWSPTLTALVDFQGNRVSIRDIAGADSRPTHVENTCGRNEFLDPFTLRCRALMSSGGWEREIPSEPTIIQSECVQPGHVDVEIDMYFGQNSTSTPCELWGECLGVHDSSVWSTEWCKSQELHEERSGLFPVRVHLTVNSTIQALDKILNENPQVTQKRQCPSTASVMKVVLRKGCISPTGSRCMDYDTTNESSVYLAAWNNSESLYLRDFNGLLSLQDSLYQVTYTWSNGNTPDRAHSVSACGDFVHFNCSLIQINSSTFSQLLTDNQKPLADDGNHISLESGGDLVCYYLLSPPYFPQPGVFGGHAIFIVTVIGFLISMVALVASFVTYLVFPSLRNLPGRCVMSLIAAVFSAQLLLLITGDDVARSVSKASCTLLAVLLHYTCLSTFSWTNALAFYLARTLGPGAKPAAASQLRNSFMYFSFFGWGAPFIIVLTCIILHFVSLYGTYGVSEEYGGIRSCSFTDRIMEIAAFVAPVGISLLTNFGFFLAILVGFTFRRAPSTNLCSKEARTSRMRRDAFISIKIGFLLAFTWIFGFLASAFKSDVIVYIFCIMTSLQGVYIFLAFTFTKQVKALWREKLGLVTARSTTQKKTQRKYFKKPKTVVSSTAEKKAVCRKHSPSEQQTADTAHTCTAKNTDMV</sequence>
<organism evidence="8 9">
    <name type="scientific">Acanthaster planci</name>
    <name type="common">Crown-of-thorns starfish</name>
    <dbReference type="NCBI Taxonomy" id="133434"/>
    <lineage>
        <taxon>Eukaryota</taxon>
        <taxon>Metazoa</taxon>
        <taxon>Echinodermata</taxon>
        <taxon>Eleutherozoa</taxon>
        <taxon>Asterozoa</taxon>
        <taxon>Asteroidea</taxon>
        <taxon>Valvatacea</taxon>
        <taxon>Valvatida</taxon>
        <taxon>Acanthasteridae</taxon>
        <taxon>Acanthaster</taxon>
    </lineage>
</organism>
<dbReference type="CDD" id="cd15039">
    <property type="entry name" value="7tmB3_Methuselah-like"/>
    <property type="match status" value="1"/>
</dbReference>
<keyword evidence="2 5" id="KW-0812">Transmembrane</keyword>
<feature type="transmembrane region" description="Helical" evidence="5">
    <location>
        <begin position="861"/>
        <end position="884"/>
    </location>
</feature>
<dbReference type="KEGG" id="aplc:110980453"/>
<evidence type="ECO:0000256" key="5">
    <source>
        <dbReference type="SAM" id="Phobius"/>
    </source>
</evidence>
<dbReference type="PROSITE" id="PS50261">
    <property type="entry name" value="G_PROTEIN_RECEP_F2_4"/>
    <property type="match status" value="1"/>
</dbReference>
<comment type="subcellular location">
    <subcellularLocation>
        <location evidence="1">Membrane</location>
        <topology evidence="1">Multi-pass membrane protein</topology>
    </subcellularLocation>
</comment>
<accession>A0A8B7YK80</accession>
<feature type="chain" id="PRO_5034084314" evidence="6">
    <location>
        <begin position="25"/>
        <end position="955"/>
    </location>
</feature>
<dbReference type="GO" id="GO:0007166">
    <property type="term" value="P:cell surface receptor signaling pathway"/>
    <property type="evidence" value="ECO:0007669"/>
    <property type="project" value="InterPro"/>
</dbReference>
<evidence type="ECO:0000256" key="6">
    <source>
        <dbReference type="SAM" id="SignalP"/>
    </source>
</evidence>
<dbReference type="GeneID" id="110980453"/>
<dbReference type="PANTHER" id="PTHR45902:SF1">
    <property type="entry name" value="LATROPHILIN RECEPTOR-LIKE PROTEIN A"/>
    <property type="match status" value="1"/>
</dbReference>
<reference evidence="9" key="1">
    <citation type="submission" date="2025-08" db="UniProtKB">
        <authorList>
            <consortium name="RefSeq"/>
        </authorList>
    </citation>
    <scope>IDENTIFICATION</scope>
</reference>
<dbReference type="OrthoDB" id="5990066at2759"/>
<feature type="transmembrane region" description="Helical" evidence="5">
    <location>
        <begin position="785"/>
        <end position="812"/>
    </location>
</feature>
<gene>
    <name evidence="9" type="primary">LOC110980453</name>
</gene>
<feature type="domain" description="G-protein coupled receptors family 2 profile 2" evidence="7">
    <location>
        <begin position="623"/>
        <end position="885"/>
    </location>
</feature>
<name>A0A8B7YK80_ACAPL</name>
<protein>
    <submittedName>
        <fullName evidence="9">Uncharacterized protein LOC110980453</fullName>
    </submittedName>
</protein>
<dbReference type="OMA" id="RHLCEAP"/>
<feature type="transmembrane region" description="Helical" evidence="5">
    <location>
        <begin position="622"/>
        <end position="646"/>
    </location>
</feature>
<keyword evidence="3 5" id="KW-1133">Transmembrane helix</keyword>
<dbReference type="GO" id="GO:0016020">
    <property type="term" value="C:membrane"/>
    <property type="evidence" value="ECO:0007669"/>
    <property type="project" value="UniProtKB-SubCell"/>
</dbReference>
<feature type="transmembrane region" description="Helical" evidence="5">
    <location>
        <begin position="833"/>
        <end position="855"/>
    </location>
</feature>
<dbReference type="Pfam" id="PF00002">
    <property type="entry name" value="7tm_2"/>
    <property type="match status" value="1"/>
</dbReference>
<dbReference type="InterPro" id="IPR000832">
    <property type="entry name" value="GPCR_2_secretin-like"/>
</dbReference>
<dbReference type="Proteomes" id="UP000694845">
    <property type="component" value="Unplaced"/>
</dbReference>
<keyword evidence="8" id="KW-1185">Reference proteome</keyword>
<dbReference type="AlphaFoldDB" id="A0A8B7YK80"/>
<dbReference type="PRINTS" id="PR00249">
    <property type="entry name" value="GPCRSECRETIN"/>
</dbReference>
<evidence type="ECO:0000313" key="9">
    <source>
        <dbReference type="RefSeq" id="XP_022092835.1"/>
    </source>
</evidence>
<dbReference type="InterPro" id="IPR017981">
    <property type="entry name" value="GPCR_2-like_7TM"/>
</dbReference>
<dbReference type="PANTHER" id="PTHR45902">
    <property type="entry name" value="LATROPHILIN RECEPTOR-LIKE PROTEIN A"/>
    <property type="match status" value="1"/>
</dbReference>
<keyword evidence="4 5" id="KW-0472">Membrane</keyword>
<feature type="transmembrane region" description="Helical" evidence="5">
    <location>
        <begin position="658"/>
        <end position="675"/>
    </location>
</feature>
<feature type="signal peptide" evidence="6">
    <location>
        <begin position="1"/>
        <end position="24"/>
    </location>
</feature>
<evidence type="ECO:0000256" key="3">
    <source>
        <dbReference type="ARBA" id="ARBA00022989"/>
    </source>
</evidence>
<keyword evidence="6" id="KW-0732">Signal</keyword>
<evidence type="ECO:0000259" key="7">
    <source>
        <dbReference type="PROSITE" id="PS50261"/>
    </source>
</evidence>
<evidence type="ECO:0000256" key="1">
    <source>
        <dbReference type="ARBA" id="ARBA00004141"/>
    </source>
</evidence>
<dbReference type="RefSeq" id="XP_022092835.1">
    <property type="nucleotide sequence ID" value="XM_022237143.1"/>
</dbReference>
<feature type="transmembrane region" description="Helical" evidence="5">
    <location>
        <begin position="736"/>
        <end position="758"/>
    </location>
</feature>
<evidence type="ECO:0000256" key="2">
    <source>
        <dbReference type="ARBA" id="ARBA00022692"/>
    </source>
</evidence>
<dbReference type="InterPro" id="IPR053231">
    <property type="entry name" value="GPCR_LN-TM7"/>
</dbReference>
<evidence type="ECO:0000313" key="8">
    <source>
        <dbReference type="Proteomes" id="UP000694845"/>
    </source>
</evidence>
<dbReference type="GO" id="GO:0004930">
    <property type="term" value="F:G protein-coupled receptor activity"/>
    <property type="evidence" value="ECO:0007669"/>
    <property type="project" value="InterPro"/>
</dbReference>
<evidence type="ECO:0000256" key="4">
    <source>
        <dbReference type="ARBA" id="ARBA00023136"/>
    </source>
</evidence>
<proteinExistence type="predicted"/>
<feature type="transmembrane region" description="Helical" evidence="5">
    <location>
        <begin position="695"/>
        <end position="715"/>
    </location>
</feature>